<evidence type="ECO:0000256" key="4">
    <source>
        <dbReference type="ARBA" id="ARBA00022829"/>
    </source>
</evidence>
<dbReference type="CDD" id="cd00798">
    <property type="entry name" value="INT_XerDC_C"/>
    <property type="match status" value="1"/>
</dbReference>
<dbReference type="GO" id="GO:0006313">
    <property type="term" value="P:DNA transposition"/>
    <property type="evidence" value="ECO:0007669"/>
    <property type="project" value="UniProtKB-UniRule"/>
</dbReference>
<reference evidence="12" key="1">
    <citation type="submission" date="2017-02" db="EMBL/GenBank/DDBJ databases">
        <authorList>
            <person name="Regsiter A."/>
            <person name="William W."/>
        </authorList>
    </citation>
    <scope>NUCLEOTIDE SEQUENCE</scope>
    <source>
        <strain evidence="12">Bib</strain>
    </source>
</reference>
<dbReference type="PANTHER" id="PTHR30349:SF81">
    <property type="entry name" value="TYROSINE RECOMBINASE XERC"/>
    <property type="match status" value="1"/>
</dbReference>
<dbReference type="GO" id="GO:0007059">
    <property type="term" value="P:chromosome segregation"/>
    <property type="evidence" value="ECO:0007669"/>
    <property type="project" value="UniProtKB-UniRule"/>
</dbReference>
<feature type="active site" evidence="9">
    <location>
        <position position="145"/>
    </location>
</feature>
<feature type="active site" evidence="9">
    <location>
        <position position="264"/>
    </location>
</feature>
<comment type="subunit">
    <text evidence="9">Forms a cyclic heterotetrameric complex composed of two molecules of XerC and two molecules of XerD.</text>
</comment>
<dbReference type="Pfam" id="PF00589">
    <property type="entry name" value="Phage_integrase"/>
    <property type="match status" value="1"/>
</dbReference>
<evidence type="ECO:0000256" key="6">
    <source>
        <dbReference type="ARBA" id="ARBA00023125"/>
    </source>
</evidence>
<dbReference type="Gene3D" id="1.10.150.130">
    <property type="match status" value="1"/>
</dbReference>
<accession>A0A3P3XG40</accession>
<dbReference type="HAMAP" id="MF_01808">
    <property type="entry name" value="Recomb_XerC_XerD"/>
    <property type="match status" value="1"/>
</dbReference>
<evidence type="ECO:0000256" key="7">
    <source>
        <dbReference type="ARBA" id="ARBA00023172"/>
    </source>
</evidence>
<evidence type="ECO:0000256" key="2">
    <source>
        <dbReference type="ARBA" id="ARBA00022490"/>
    </source>
</evidence>
<keyword evidence="6 9" id="KW-0238">DNA-binding</keyword>
<evidence type="ECO:0000259" key="10">
    <source>
        <dbReference type="PROSITE" id="PS51898"/>
    </source>
</evidence>
<dbReference type="PROSITE" id="PS51900">
    <property type="entry name" value="CB"/>
    <property type="match status" value="1"/>
</dbReference>
<keyword evidence="8 9" id="KW-0131">Cell cycle</keyword>
<comment type="subcellular location">
    <subcellularLocation>
        <location evidence="1 9">Cytoplasm</location>
    </subcellularLocation>
</comment>
<feature type="domain" description="Core-binding (CB)" evidence="11">
    <location>
        <begin position="1"/>
        <end position="84"/>
    </location>
</feature>
<evidence type="ECO:0000256" key="5">
    <source>
        <dbReference type="ARBA" id="ARBA00022908"/>
    </source>
</evidence>
<dbReference type="NCBIfam" id="NF001399">
    <property type="entry name" value="PRK00283.1"/>
    <property type="match status" value="1"/>
</dbReference>
<gene>
    <name evidence="12" type="primary">xerD</name>
    <name evidence="9" type="synonym">xerC</name>
    <name evidence="12" type="ORF">SPIROBIBN47_130056</name>
</gene>
<dbReference type="InterPro" id="IPR011010">
    <property type="entry name" value="DNA_brk_join_enz"/>
</dbReference>
<evidence type="ECO:0000313" key="12">
    <source>
        <dbReference type="EMBL" id="SLM10345.1"/>
    </source>
</evidence>
<dbReference type="PANTHER" id="PTHR30349">
    <property type="entry name" value="PHAGE INTEGRASE-RELATED"/>
    <property type="match status" value="1"/>
</dbReference>
<dbReference type="GO" id="GO:0003677">
    <property type="term" value="F:DNA binding"/>
    <property type="evidence" value="ECO:0007669"/>
    <property type="project" value="UniProtKB-UniRule"/>
</dbReference>
<dbReference type="InterPro" id="IPR004107">
    <property type="entry name" value="Integrase_SAM-like_N"/>
</dbReference>
<dbReference type="AlphaFoldDB" id="A0A3P3XG40"/>
<evidence type="ECO:0000256" key="8">
    <source>
        <dbReference type="ARBA" id="ARBA00023306"/>
    </source>
</evidence>
<feature type="active site" evidence="9">
    <location>
        <position position="241"/>
    </location>
</feature>
<dbReference type="InterPro" id="IPR010998">
    <property type="entry name" value="Integrase_recombinase_N"/>
</dbReference>
<evidence type="ECO:0000256" key="1">
    <source>
        <dbReference type="ARBA" id="ARBA00004496"/>
    </source>
</evidence>
<feature type="active site" evidence="9">
    <location>
        <position position="169"/>
    </location>
</feature>
<feature type="active site" evidence="9">
    <location>
        <position position="238"/>
    </location>
</feature>
<dbReference type="GO" id="GO:0009037">
    <property type="term" value="F:tyrosine-based site-specific recombinase activity"/>
    <property type="evidence" value="ECO:0007669"/>
    <property type="project" value="UniProtKB-UniRule"/>
</dbReference>
<comment type="similarity">
    <text evidence="9">Belongs to the 'phage' integrase family. XerC subfamily.</text>
</comment>
<dbReference type="GO" id="GO:0005737">
    <property type="term" value="C:cytoplasm"/>
    <property type="evidence" value="ECO:0007669"/>
    <property type="project" value="UniProtKB-SubCell"/>
</dbReference>
<dbReference type="EMBL" id="FWDM01000005">
    <property type="protein sequence ID" value="SLM10345.1"/>
    <property type="molecule type" value="Genomic_DNA"/>
</dbReference>
<keyword evidence="4 9" id="KW-0159">Chromosome partition</keyword>
<dbReference type="SUPFAM" id="SSF47823">
    <property type="entry name" value="lambda integrase-like, N-terminal domain"/>
    <property type="match status" value="1"/>
</dbReference>
<evidence type="ECO:0000259" key="11">
    <source>
        <dbReference type="PROSITE" id="PS51900"/>
    </source>
</evidence>
<dbReference type="Gene3D" id="1.10.443.10">
    <property type="entry name" value="Intergrase catalytic core"/>
    <property type="match status" value="1"/>
</dbReference>
<dbReference type="Pfam" id="PF02899">
    <property type="entry name" value="Phage_int_SAM_1"/>
    <property type="match status" value="1"/>
</dbReference>
<comment type="function">
    <text evidence="9">Site-specific tyrosine recombinase, which acts by catalyzing the cutting and rejoining of the recombining DNA molecules. The XerC-XerD complex is essential to convert dimers of the bacterial chromosome into monomers to permit their segregation at cell division. It also contributes to the segregational stability of plasmids.</text>
</comment>
<dbReference type="InterPro" id="IPR050090">
    <property type="entry name" value="Tyrosine_recombinase_XerCD"/>
</dbReference>
<dbReference type="InterPro" id="IPR044068">
    <property type="entry name" value="CB"/>
</dbReference>
<proteinExistence type="inferred from homology"/>
<organism evidence="12">
    <name type="scientific">uncultured spirochete</name>
    <dbReference type="NCBI Taxonomy" id="156406"/>
    <lineage>
        <taxon>Bacteria</taxon>
        <taxon>Pseudomonadati</taxon>
        <taxon>Spirochaetota</taxon>
        <taxon>Spirochaetia</taxon>
        <taxon>Spirochaetales</taxon>
        <taxon>environmental samples</taxon>
    </lineage>
</organism>
<keyword evidence="3 9" id="KW-0132">Cell division</keyword>
<evidence type="ECO:0000256" key="3">
    <source>
        <dbReference type="ARBA" id="ARBA00022618"/>
    </source>
</evidence>
<feature type="active site" description="O-(3'-phospho-DNA)-tyrosine intermediate" evidence="9">
    <location>
        <position position="273"/>
    </location>
</feature>
<keyword evidence="5 9" id="KW-0229">DNA integration</keyword>
<feature type="domain" description="Tyr recombinase" evidence="10">
    <location>
        <begin position="105"/>
        <end position="286"/>
    </location>
</feature>
<keyword evidence="7 9" id="KW-0233">DNA recombination</keyword>
<evidence type="ECO:0000256" key="9">
    <source>
        <dbReference type="HAMAP-Rule" id="MF_01808"/>
    </source>
</evidence>
<dbReference type="InterPro" id="IPR023009">
    <property type="entry name" value="Tyrosine_recombinase_XerC/XerD"/>
</dbReference>
<dbReference type="InterPro" id="IPR002104">
    <property type="entry name" value="Integrase_catalytic"/>
</dbReference>
<name>A0A3P3XG40_9SPIR</name>
<dbReference type="PROSITE" id="PS51898">
    <property type="entry name" value="TYR_RECOMBINASE"/>
    <property type="match status" value="1"/>
</dbReference>
<sequence>MSILVRRFQAYLLSTRRRSILTADVYIREIEMLETFLLKYGKTPLDASGEDLLTYLVYRSQSGLQRTTMARIVASIHSFYRFCLNEKFRTDDPSIQIRTPRQDRNLPDVLAPESVEYVLDSIDISTPNGLRDRALFELIYSCGLRISEAAGLTFQQLYLEEKLLRVLGKRHKERLVPFGDEALYWLKKYLAEARPLLEKNGKSDFVFLNQEGRGISRKGIWKRFSQIRAKSGIKAKVHTFRHSFATHLLAGGADLRTVQELLGHTDIATTQIYTHIDEASLGMYHKEYFPRK</sequence>
<dbReference type="InterPro" id="IPR013762">
    <property type="entry name" value="Integrase-like_cat_sf"/>
</dbReference>
<protein>
    <recommendedName>
        <fullName evidence="9">Tyrosine recombinase XerC</fullName>
    </recommendedName>
</protein>
<dbReference type="SUPFAM" id="SSF56349">
    <property type="entry name" value="DNA breaking-rejoining enzymes"/>
    <property type="match status" value="1"/>
</dbReference>
<keyword evidence="2 9" id="KW-0963">Cytoplasm</keyword>
<dbReference type="GO" id="GO:0051301">
    <property type="term" value="P:cell division"/>
    <property type="evidence" value="ECO:0007669"/>
    <property type="project" value="UniProtKB-KW"/>
</dbReference>